<accession>A0A919DK55</accession>
<reference evidence="2" key="2">
    <citation type="submission" date="2020-09" db="EMBL/GenBank/DDBJ databases">
        <authorList>
            <person name="Sun Q."/>
            <person name="Ohkuma M."/>
        </authorList>
    </citation>
    <scope>NUCLEOTIDE SEQUENCE</scope>
    <source>
        <strain evidence="2">JCM 4784</strain>
    </source>
</reference>
<evidence type="ECO:0000313" key="2">
    <source>
        <dbReference type="EMBL" id="GHE53113.1"/>
    </source>
</evidence>
<dbReference type="EMBL" id="BNBT01000025">
    <property type="protein sequence ID" value="GHE53113.1"/>
    <property type="molecule type" value="Genomic_DNA"/>
</dbReference>
<proteinExistence type="predicted"/>
<dbReference type="RefSeq" id="WP_190135810.1">
    <property type="nucleotide sequence ID" value="NZ_BNBT01000025.1"/>
</dbReference>
<keyword evidence="3" id="KW-1185">Reference proteome</keyword>
<organism evidence="2 3">
    <name type="scientific">Streptomyces longispororuber</name>
    <dbReference type="NCBI Taxonomy" id="68230"/>
    <lineage>
        <taxon>Bacteria</taxon>
        <taxon>Bacillati</taxon>
        <taxon>Actinomycetota</taxon>
        <taxon>Actinomycetes</taxon>
        <taxon>Kitasatosporales</taxon>
        <taxon>Streptomycetaceae</taxon>
        <taxon>Streptomyces</taxon>
    </lineage>
</organism>
<comment type="caution">
    <text evidence="2">The sequence shown here is derived from an EMBL/GenBank/DDBJ whole genome shotgun (WGS) entry which is preliminary data.</text>
</comment>
<feature type="compositionally biased region" description="Basic and acidic residues" evidence="1">
    <location>
        <begin position="51"/>
        <end position="67"/>
    </location>
</feature>
<protein>
    <submittedName>
        <fullName evidence="2">Uncharacterized protein</fullName>
    </submittedName>
</protein>
<dbReference type="AlphaFoldDB" id="A0A919DK55"/>
<name>A0A919DK55_9ACTN</name>
<evidence type="ECO:0000313" key="3">
    <source>
        <dbReference type="Proteomes" id="UP000608024"/>
    </source>
</evidence>
<reference evidence="2" key="1">
    <citation type="journal article" date="2014" name="Int. J. Syst. Evol. Microbiol.">
        <title>Complete genome sequence of Corynebacterium casei LMG S-19264T (=DSM 44701T), isolated from a smear-ripened cheese.</title>
        <authorList>
            <consortium name="US DOE Joint Genome Institute (JGI-PGF)"/>
            <person name="Walter F."/>
            <person name="Albersmeier A."/>
            <person name="Kalinowski J."/>
            <person name="Ruckert C."/>
        </authorList>
    </citation>
    <scope>NUCLEOTIDE SEQUENCE</scope>
    <source>
        <strain evidence="2">JCM 4784</strain>
    </source>
</reference>
<sequence length="67" mass="7274">MLVVAILLLPALGLLLFAMDRLEDSLLRPTAARHAGPRRHLRLIPGGRAGADARRARRADPAEREAA</sequence>
<evidence type="ECO:0000256" key="1">
    <source>
        <dbReference type="SAM" id="MobiDB-lite"/>
    </source>
</evidence>
<gene>
    <name evidence="2" type="ORF">GCM10018785_23340</name>
</gene>
<feature type="region of interest" description="Disordered" evidence="1">
    <location>
        <begin position="33"/>
        <end position="67"/>
    </location>
</feature>
<dbReference type="Proteomes" id="UP000608024">
    <property type="component" value="Unassembled WGS sequence"/>
</dbReference>